<dbReference type="EMBL" id="LN890655">
    <property type="protein sequence ID" value="CUS02137.2"/>
    <property type="molecule type" value="Genomic_DNA"/>
</dbReference>
<evidence type="ECO:0000313" key="1">
    <source>
        <dbReference type="EMBL" id="CUS02137.2"/>
    </source>
</evidence>
<dbReference type="InterPro" id="IPR000671">
    <property type="entry name" value="Peptidase_A31"/>
</dbReference>
<dbReference type="Gene3D" id="3.40.50.1450">
    <property type="entry name" value="HybD-like"/>
    <property type="match status" value="1"/>
</dbReference>
<name>A0A170PDP5_9CHLR</name>
<dbReference type="GO" id="GO:0016485">
    <property type="term" value="P:protein processing"/>
    <property type="evidence" value="ECO:0007669"/>
    <property type="project" value="TreeGrafter"/>
</dbReference>
<dbReference type="InterPro" id="IPR004420">
    <property type="entry name" value="Pept_A31_hyd_mat_HycI"/>
</dbReference>
<sequence length="187" mass="19353">MSSSLNWRNELSRLAPPVNGAPPRLAIVGVGQMLRGDDAAGPAVIHHLIANLEPADNLLLLDAAHAPENILGPITRFHPTILLFVDALRAGQPPGTILWLPAAAADATGGSTHTLPLSVLAEFITAETGATVYVLGIQPATTDFGLALSPAVTRAVAQVAAELTAYWRRLNAACSAMSTGDVSVVNT</sequence>
<accession>A0A170PDP5</accession>
<dbReference type="InterPro" id="IPR023430">
    <property type="entry name" value="Pept_HybD-like_dom_sf"/>
</dbReference>
<dbReference type="GO" id="GO:0004175">
    <property type="term" value="F:endopeptidase activity"/>
    <property type="evidence" value="ECO:0007669"/>
    <property type="project" value="TreeGrafter"/>
</dbReference>
<organism evidence="1 2">
    <name type="scientific">Candidatus Promineifilum breve</name>
    <dbReference type="NCBI Taxonomy" id="1806508"/>
    <lineage>
        <taxon>Bacteria</taxon>
        <taxon>Bacillati</taxon>
        <taxon>Chloroflexota</taxon>
        <taxon>Ardenticatenia</taxon>
        <taxon>Candidatus Promineifilales</taxon>
        <taxon>Candidatus Promineifilaceae</taxon>
        <taxon>Candidatus Promineifilum</taxon>
    </lineage>
</organism>
<keyword evidence="1" id="KW-0378">Hydrolase</keyword>
<dbReference type="AlphaFoldDB" id="A0A170PDP5"/>
<proteinExistence type="predicted"/>
<reference evidence="1" key="1">
    <citation type="submission" date="2016-01" db="EMBL/GenBank/DDBJ databases">
        <authorList>
            <person name="Mcilroy J.S."/>
            <person name="Karst M S."/>
            <person name="Albertsen M."/>
        </authorList>
    </citation>
    <scope>NUCLEOTIDE SEQUENCE</scope>
    <source>
        <strain evidence="1">Cfx-K</strain>
    </source>
</reference>
<dbReference type="RefSeq" id="WP_157912803.1">
    <property type="nucleotide sequence ID" value="NZ_LN890655.1"/>
</dbReference>
<gene>
    <name evidence="1" type="ORF">CFX0092_A0256</name>
</gene>
<keyword evidence="1" id="KW-0645">Protease</keyword>
<dbReference type="GO" id="GO:0008047">
    <property type="term" value="F:enzyme activator activity"/>
    <property type="evidence" value="ECO:0007669"/>
    <property type="project" value="InterPro"/>
</dbReference>
<keyword evidence="2" id="KW-1185">Reference proteome</keyword>
<protein>
    <submittedName>
        <fullName evidence="1">Hydrogenase maturation protease</fullName>
    </submittedName>
</protein>
<dbReference type="CDD" id="cd06067">
    <property type="entry name" value="H2MP_MemB-H2evol"/>
    <property type="match status" value="1"/>
</dbReference>
<dbReference type="PANTHER" id="PTHR30302">
    <property type="entry name" value="HYDROGENASE 1 MATURATION PROTEASE"/>
    <property type="match status" value="1"/>
</dbReference>
<dbReference type="OrthoDB" id="164170at2"/>
<dbReference type="PANTHER" id="PTHR30302:SF7">
    <property type="entry name" value="F420-NONREDUCING HYDROGENASE II"/>
    <property type="match status" value="1"/>
</dbReference>
<dbReference type="NCBIfam" id="TIGR00072">
    <property type="entry name" value="hydrog_prot"/>
    <property type="match status" value="1"/>
</dbReference>
<dbReference type="Pfam" id="PF01750">
    <property type="entry name" value="HycI"/>
    <property type="match status" value="1"/>
</dbReference>
<dbReference type="SUPFAM" id="SSF53163">
    <property type="entry name" value="HybD-like"/>
    <property type="match status" value="1"/>
</dbReference>
<dbReference type="KEGG" id="pbf:CFX0092_A0256"/>
<evidence type="ECO:0000313" key="2">
    <source>
        <dbReference type="Proteomes" id="UP000215027"/>
    </source>
</evidence>
<dbReference type="Proteomes" id="UP000215027">
    <property type="component" value="Chromosome I"/>
</dbReference>